<keyword evidence="2" id="KW-1185">Reference proteome</keyword>
<reference evidence="1" key="1">
    <citation type="submission" date="2022-10" db="EMBL/GenBank/DDBJ databases">
        <title>Culturing micro-colonial fungi from biological soil crusts in the Mojave desert and describing Neophaeococcomyces mojavensis, and introducing the new genera and species Taxawa tesnikishii.</title>
        <authorList>
            <person name="Kurbessoian T."/>
            <person name="Stajich J.E."/>
        </authorList>
    </citation>
    <scope>NUCLEOTIDE SEQUENCE</scope>
    <source>
        <strain evidence="1">JES_112</strain>
    </source>
</reference>
<name>A0ACC3ADT7_9EURO</name>
<proteinExistence type="predicted"/>
<dbReference type="EMBL" id="JAPDRQ010000031">
    <property type="protein sequence ID" value="KAJ9660440.1"/>
    <property type="molecule type" value="Genomic_DNA"/>
</dbReference>
<evidence type="ECO:0000313" key="2">
    <source>
        <dbReference type="Proteomes" id="UP001172386"/>
    </source>
</evidence>
<accession>A0ACC3ADT7</accession>
<sequence>MYTKFILPALALAGSAFAQSSCSGDLTIRTSEDASVLQSCTTYTGNVIIDTTASGQISLNGVGSINGDLRCVNASQLTALSADQLATITGTFDLEEVQILSSLNFANLRGVRAIKWIALPALQTLNFRTGISQANTVYISNTGLTDLKGIELTQVGTMDVNNNQYLKTINVNSLTNVTNALSFSANGLNLAIQFPNLLGAANLTFRNVTSVSMPSLADVAGAMGFYSNYFESFAAPNLTETGGTIAFVDSSQLSNLSFPSLTTVNGGIQLANNTKLMAVDGFDSLQRIAGDINFYGTFDEVSFGALTDVRGAANVYTSSQNTSICTTFQDAKNHQVIKGKLTCQTNSARPDTNGSSTTTGGSGSSSTPNAASNLINYNPSAPLTGFAAFVAALLLL</sequence>
<organism evidence="1 2">
    <name type="scientific">Neophaeococcomyces mojaviensis</name>
    <dbReference type="NCBI Taxonomy" id="3383035"/>
    <lineage>
        <taxon>Eukaryota</taxon>
        <taxon>Fungi</taxon>
        <taxon>Dikarya</taxon>
        <taxon>Ascomycota</taxon>
        <taxon>Pezizomycotina</taxon>
        <taxon>Eurotiomycetes</taxon>
        <taxon>Chaetothyriomycetidae</taxon>
        <taxon>Chaetothyriales</taxon>
        <taxon>Chaetothyriales incertae sedis</taxon>
        <taxon>Neophaeococcomyces</taxon>
    </lineage>
</organism>
<evidence type="ECO:0000313" key="1">
    <source>
        <dbReference type="EMBL" id="KAJ9660440.1"/>
    </source>
</evidence>
<gene>
    <name evidence="1" type="primary">ecm33_1</name>
    <name evidence="1" type="ORF">H2198_002558</name>
</gene>
<protein>
    <submittedName>
        <fullName evidence="1">Cell wall protein Ecm33</fullName>
    </submittedName>
</protein>
<dbReference type="Proteomes" id="UP001172386">
    <property type="component" value="Unassembled WGS sequence"/>
</dbReference>
<comment type="caution">
    <text evidence="1">The sequence shown here is derived from an EMBL/GenBank/DDBJ whole genome shotgun (WGS) entry which is preliminary data.</text>
</comment>